<name>A0A2T2YT39_9NOCA</name>
<dbReference type="Pfam" id="PF07275">
    <property type="entry name" value="ArdA"/>
    <property type="match status" value="1"/>
</dbReference>
<feature type="region of interest" description="Disordered" evidence="1">
    <location>
        <begin position="1"/>
        <end position="35"/>
    </location>
</feature>
<dbReference type="AlphaFoldDB" id="A0A2T2YT39"/>
<dbReference type="InterPro" id="IPR009899">
    <property type="entry name" value="ArdA"/>
</dbReference>
<reference evidence="2 3" key="1">
    <citation type="submission" date="2018-02" db="EMBL/GenBank/DDBJ databases">
        <title>8 Nocardia nova and 1 Nocardia cyriacigeorgica strain used for evolution to TMP-SMX.</title>
        <authorList>
            <person name="Mehta H."/>
            <person name="Weng J."/>
            <person name="Shamoo Y."/>
        </authorList>
    </citation>
    <scope>NUCLEOTIDE SEQUENCE [LARGE SCALE GENOMIC DNA]</scope>
    <source>
        <strain evidence="2 3">ATCC 33727</strain>
    </source>
</reference>
<accession>A0A2T2YT39</accession>
<organism evidence="2 3">
    <name type="scientific">Nocardia nova</name>
    <dbReference type="NCBI Taxonomy" id="37330"/>
    <lineage>
        <taxon>Bacteria</taxon>
        <taxon>Bacillati</taxon>
        <taxon>Actinomycetota</taxon>
        <taxon>Actinomycetes</taxon>
        <taxon>Mycobacteriales</taxon>
        <taxon>Nocardiaceae</taxon>
        <taxon>Nocardia</taxon>
    </lineage>
</organism>
<dbReference type="EMBL" id="PYHS01000021">
    <property type="protein sequence ID" value="PSR58685.1"/>
    <property type="molecule type" value="Genomic_DNA"/>
</dbReference>
<dbReference type="RefSeq" id="WP_084493881.1">
    <property type="nucleotide sequence ID" value="NZ_PYHS01000021.1"/>
</dbReference>
<evidence type="ECO:0000313" key="3">
    <source>
        <dbReference type="Proteomes" id="UP000241647"/>
    </source>
</evidence>
<gene>
    <name evidence="2" type="ORF">C8259_29530</name>
</gene>
<comment type="caution">
    <text evidence="2">The sequence shown here is derived from an EMBL/GenBank/DDBJ whole genome shotgun (WGS) entry which is preliminary data.</text>
</comment>
<evidence type="ECO:0000313" key="2">
    <source>
        <dbReference type="EMBL" id="PSR58685.1"/>
    </source>
</evidence>
<proteinExistence type="predicted"/>
<sequence length="218" mass="24440">MNERFPNPHAHNDYQPDIDAQSYEESSREQPTRLNPRIYVTRGLPLRAELTDGTWLDMARDPATIATELYAVLGDDEAHAGAPLYIWDYQDFGAFDVRTGAIGLEGTDSIELLSQVAHGLTEHGPAYAAWAKFNEDDPRLFDHFERAYQGHYESVDGYVRHLLAPLGLDEVLKDALPDQLKHLAYIDYEAIGEQLLAQDDIVAVPAEGGGVWIFDERA</sequence>
<evidence type="ECO:0008006" key="4">
    <source>
        <dbReference type="Google" id="ProtNLM"/>
    </source>
</evidence>
<evidence type="ECO:0000256" key="1">
    <source>
        <dbReference type="SAM" id="MobiDB-lite"/>
    </source>
</evidence>
<dbReference type="Proteomes" id="UP000241647">
    <property type="component" value="Unassembled WGS sequence"/>
</dbReference>
<protein>
    <recommendedName>
        <fullName evidence="4">Antirestriction protein ArdA</fullName>
    </recommendedName>
</protein>